<gene>
    <name evidence="5" type="ORF">E1261_05575</name>
</gene>
<accession>A0A4R4QE11</accession>
<dbReference type="InterPro" id="IPR020841">
    <property type="entry name" value="PKS_Beta-ketoAc_synthase_dom"/>
</dbReference>
<dbReference type="RefSeq" id="WP_132402872.1">
    <property type="nucleotide sequence ID" value="NZ_SMKA01000012.1"/>
</dbReference>
<dbReference type="GO" id="GO:0005829">
    <property type="term" value="C:cytosol"/>
    <property type="evidence" value="ECO:0007669"/>
    <property type="project" value="TreeGrafter"/>
</dbReference>
<dbReference type="SMART" id="SM00825">
    <property type="entry name" value="PKS_KS"/>
    <property type="match status" value="1"/>
</dbReference>
<comment type="similarity">
    <text evidence="1 3">Belongs to the thiolase-like superfamily. Beta-ketoacyl-ACP synthases family.</text>
</comment>
<dbReference type="Proteomes" id="UP000295075">
    <property type="component" value="Unassembled WGS sequence"/>
</dbReference>
<dbReference type="GO" id="GO:0006633">
    <property type="term" value="P:fatty acid biosynthetic process"/>
    <property type="evidence" value="ECO:0007669"/>
    <property type="project" value="TreeGrafter"/>
</dbReference>
<sequence>MSRDERRRVVVTGIGAVTPLANDAAGTWKALADGRSGVRTISTFDASTFPVRIAGQVTDFDVTTAVPERRHRRYLSRGAGYGVAAAVEALAQAGSLAGTDPYRRGVSVGGTVGRVELQQLADMSWLLESTGHSQIFRQSPAEVLERDQNVGPAVMAEIGDCRGPFVSVSTACAGAAHAIGEAYLRIQDGDADMMLAGGYDALTTWMDVLGFALLGALTEDSPDEPERACKPFDVRRNGFVLGEGAVIAVLEEREHALARGATVLGEIAGYASSLNAYRITDSPPGGGGAITAMRDALADADLRPDEIDYVVAHGTGTPGNDASETVAITEVFGDSASQVSVSSPKSMAGHLTSAAAGLNLIAALGAIGEQLVPPTINLDRPDPALTLDYVPNVARARQVRAVLVNAFAFGGTNACFVVTGPGPRSGQEIPR</sequence>
<evidence type="ECO:0000256" key="2">
    <source>
        <dbReference type="ARBA" id="ARBA00022679"/>
    </source>
</evidence>
<dbReference type="PANTHER" id="PTHR11712">
    <property type="entry name" value="POLYKETIDE SYNTHASE-RELATED"/>
    <property type="match status" value="1"/>
</dbReference>
<evidence type="ECO:0000256" key="3">
    <source>
        <dbReference type="RuleBase" id="RU003694"/>
    </source>
</evidence>
<evidence type="ECO:0000313" key="6">
    <source>
        <dbReference type="Proteomes" id="UP000295075"/>
    </source>
</evidence>
<proteinExistence type="inferred from homology"/>
<feature type="domain" description="Ketosynthase family 3 (KS3)" evidence="4">
    <location>
        <begin position="6"/>
        <end position="420"/>
    </location>
</feature>
<evidence type="ECO:0000256" key="1">
    <source>
        <dbReference type="ARBA" id="ARBA00008467"/>
    </source>
</evidence>
<reference evidence="5 6" key="1">
    <citation type="submission" date="2019-03" db="EMBL/GenBank/DDBJ databases">
        <title>Draft genome sequences of novel Actinobacteria.</title>
        <authorList>
            <person name="Sahin N."/>
            <person name="Ay H."/>
            <person name="Saygin H."/>
        </authorList>
    </citation>
    <scope>NUCLEOTIDE SEQUENCE [LARGE SCALE GENOMIC DNA]</scope>
    <source>
        <strain evidence="5 6">JCM 30547</strain>
    </source>
</reference>
<dbReference type="InterPro" id="IPR014031">
    <property type="entry name" value="Ketoacyl_synth_C"/>
</dbReference>
<dbReference type="InterPro" id="IPR014030">
    <property type="entry name" value="Ketoacyl_synth_N"/>
</dbReference>
<comment type="caution">
    <text evidence="5">The sequence shown here is derived from an EMBL/GenBank/DDBJ whole genome shotgun (WGS) entry which is preliminary data.</text>
</comment>
<dbReference type="PANTHER" id="PTHR11712:SF336">
    <property type="entry name" value="3-OXOACYL-[ACYL-CARRIER-PROTEIN] SYNTHASE, MITOCHONDRIAL"/>
    <property type="match status" value="1"/>
</dbReference>
<dbReference type="CDD" id="cd00834">
    <property type="entry name" value="KAS_I_II"/>
    <property type="match status" value="1"/>
</dbReference>
<protein>
    <submittedName>
        <fullName evidence="5">Beta-ketoacyl-[acyl-carrier-protein] synthase family protein</fullName>
    </submittedName>
</protein>
<dbReference type="GO" id="GO:0004315">
    <property type="term" value="F:3-oxoacyl-[acyl-carrier-protein] synthase activity"/>
    <property type="evidence" value="ECO:0007669"/>
    <property type="project" value="TreeGrafter"/>
</dbReference>
<dbReference type="Pfam" id="PF02801">
    <property type="entry name" value="Ketoacyl-synt_C"/>
    <property type="match status" value="1"/>
</dbReference>
<evidence type="ECO:0000313" key="5">
    <source>
        <dbReference type="EMBL" id="TDC33670.1"/>
    </source>
</evidence>
<dbReference type="Pfam" id="PF00109">
    <property type="entry name" value="ketoacyl-synt"/>
    <property type="match status" value="1"/>
</dbReference>
<dbReference type="SUPFAM" id="SSF53901">
    <property type="entry name" value="Thiolase-like"/>
    <property type="match status" value="2"/>
</dbReference>
<name>A0A4R4QE11_9ACTN</name>
<evidence type="ECO:0000259" key="4">
    <source>
        <dbReference type="PROSITE" id="PS52004"/>
    </source>
</evidence>
<dbReference type="AlphaFoldDB" id="A0A4R4QE11"/>
<keyword evidence="2 3" id="KW-0808">Transferase</keyword>
<dbReference type="EMBL" id="SMKA01000012">
    <property type="protein sequence ID" value="TDC33670.1"/>
    <property type="molecule type" value="Genomic_DNA"/>
</dbReference>
<dbReference type="InterPro" id="IPR016039">
    <property type="entry name" value="Thiolase-like"/>
</dbReference>
<organism evidence="5 6">
    <name type="scientific">Kribbella albertanoniae</name>
    <dbReference type="NCBI Taxonomy" id="1266829"/>
    <lineage>
        <taxon>Bacteria</taxon>
        <taxon>Bacillati</taxon>
        <taxon>Actinomycetota</taxon>
        <taxon>Actinomycetes</taxon>
        <taxon>Propionibacteriales</taxon>
        <taxon>Kribbellaceae</taxon>
        <taxon>Kribbella</taxon>
    </lineage>
</organism>
<dbReference type="PROSITE" id="PS52004">
    <property type="entry name" value="KS3_2"/>
    <property type="match status" value="1"/>
</dbReference>
<dbReference type="OrthoDB" id="9808669at2"/>
<keyword evidence="6" id="KW-1185">Reference proteome</keyword>
<dbReference type="Gene3D" id="3.40.47.10">
    <property type="match status" value="1"/>
</dbReference>
<dbReference type="InterPro" id="IPR000794">
    <property type="entry name" value="Beta-ketoacyl_synthase"/>
</dbReference>
<dbReference type="NCBIfam" id="NF005589">
    <property type="entry name" value="PRK07314.1"/>
    <property type="match status" value="1"/>
</dbReference>